<dbReference type="AlphaFoldDB" id="A0A7M2Y8V8"/>
<dbReference type="InterPro" id="IPR000307">
    <property type="entry name" value="Ribosomal_bS16"/>
</dbReference>
<feature type="region of interest" description="Disordered" evidence="4">
    <location>
        <begin position="165"/>
        <end position="200"/>
    </location>
</feature>
<keyword evidence="1 3" id="KW-0689">Ribosomal protein</keyword>
<dbReference type="KEGG" id="kfa:Q73A0000_09185"/>
<evidence type="ECO:0000256" key="3">
    <source>
        <dbReference type="HAMAP-Rule" id="MF_00385"/>
    </source>
</evidence>
<dbReference type="Pfam" id="PF00886">
    <property type="entry name" value="Ribosomal_S16"/>
    <property type="match status" value="1"/>
</dbReference>
<dbReference type="InterPro" id="IPR023803">
    <property type="entry name" value="Ribosomal_bS16_dom_sf"/>
</dbReference>
<dbReference type="PANTHER" id="PTHR12919">
    <property type="entry name" value="30S RIBOSOMAL PROTEIN S16"/>
    <property type="match status" value="1"/>
</dbReference>
<dbReference type="EMBL" id="CP040442">
    <property type="protein sequence ID" value="QOW10530.1"/>
    <property type="molecule type" value="Genomic_DNA"/>
</dbReference>
<evidence type="ECO:0000313" key="5">
    <source>
        <dbReference type="EMBL" id="QOW10530.1"/>
    </source>
</evidence>
<name>A0A7M2Y8V8_9FLAO</name>
<dbReference type="GO" id="GO:0006412">
    <property type="term" value="P:translation"/>
    <property type="evidence" value="ECO:0007669"/>
    <property type="project" value="UniProtKB-UniRule"/>
</dbReference>
<reference evidence="5 6" key="1">
    <citation type="submission" date="2019-05" db="EMBL/GenBank/DDBJ databases">
        <title>Chryseobacterium sp. isolated from King George Island, maritime Antarctica.</title>
        <authorList>
            <person name="Peng X."/>
        </authorList>
    </citation>
    <scope>NUCLEOTIDE SEQUENCE [LARGE SCALE GENOMIC DNA]</scope>
    <source>
        <strain evidence="5 6">7-3A</strain>
    </source>
</reference>
<protein>
    <recommendedName>
        <fullName evidence="3">Small ribosomal subunit protein bS16</fullName>
    </recommendedName>
</protein>
<organism evidence="5 6">
    <name type="scientific">Kaistella flava</name>
    <name type="common">ex Peng et al. 2021</name>
    <dbReference type="NCBI Taxonomy" id="2038776"/>
    <lineage>
        <taxon>Bacteria</taxon>
        <taxon>Pseudomonadati</taxon>
        <taxon>Bacteroidota</taxon>
        <taxon>Flavobacteriia</taxon>
        <taxon>Flavobacteriales</taxon>
        <taxon>Weeksellaceae</taxon>
        <taxon>Chryseobacterium group</taxon>
        <taxon>Kaistella</taxon>
    </lineage>
</organism>
<dbReference type="GO" id="GO:0005737">
    <property type="term" value="C:cytoplasm"/>
    <property type="evidence" value="ECO:0007669"/>
    <property type="project" value="UniProtKB-ARBA"/>
</dbReference>
<sequence>MSVKIRLQRHGKKGKPFYHIVVADARASRDGKFIEKIGTYNPITNPAVIELNVDAAVKWLGNGAQPTDTARAILSYKGVLYKRHLQGGVAKGAFDQATADSKFAAWLEAKEQQVVGKKEGLVKSKQDAKKAALEAEVKVNQDRLDAAQKLVDDAKAEEAAKIAEAKAAEEAANAPVVEEAAPEVTEEPTAEAEGTEETQA</sequence>
<gene>
    <name evidence="3" type="primary">rpsP</name>
    <name evidence="5" type="ORF">Q73A0000_09185</name>
</gene>
<dbReference type="HAMAP" id="MF_00385">
    <property type="entry name" value="Ribosomal_bS16"/>
    <property type="match status" value="1"/>
</dbReference>
<keyword evidence="6" id="KW-1185">Reference proteome</keyword>
<evidence type="ECO:0000256" key="2">
    <source>
        <dbReference type="ARBA" id="ARBA00023274"/>
    </source>
</evidence>
<keyword evidence="2 3" id="KW-0687">Ribonucleoprotein</keyword>
<feature type="compositionally biased region" description="Acidic residues" evidence="4">
    <location>
        <begin position="180"/>
        <end position="200"/>
    </location>
</feature>
<dbReference type="NCBIfam" id="NF011094">
    <property type="entry name" value="PRK14521.1"/>
    <property type="match status" value="1"/>
</dbReference>
<dbReference type="RefSeq" id="WP_193810696.1">
    <property type="nucleotide sequence ID" value="NZ_CP040442.1"/>
</dbReference>
<dbReference type="Gene3D" id="3.30.1320.10">
    <property type="match status" value="1"/>
</dbReference>
<evidence type="ECO:0000256" key="1">
    <source>
        <dbReference type="ARBA" id="ARBA00022980"/>
    </source>
</evidence>
<dbReference type="NCBIfam" id="TIGR00002">
    <property type="entry name" value="S16"/>
    <property type="match status" value="1"/>
</dbReference>
<dbReference type="PANTHER" id="PTHR12919:SF20">
    <property type="entry name" value="SMALL RIBOSOMAL SUBUNIT PROTEIN BS16M"/>
    <property type="match status" value="1"/>
</dbReference>
<dbReference type="GO" id="GO:0015935">
    <property type="term" value="C:small ribosomal subunit"/>
    <property type="evidence" value="ECO:0007669"/>
    <property type="project" value="TreeGrafter"/>
</dbReference>
<accession>A0A7M2Y8V8</accession>
<comment type="similarity">
    <text evidence="3">Belongs to the bacterial ribosomal protein bS16 family.</text>
</comment>
<feature type="compositionally biased region" description="Low complexity" evidence="4">
    <location>
        <begin position="170"/>
        <end position="179"/>
    </location>
</feature>
<dbReference type="Proteomes" id="UP000594195">
    <property type="component" value="Chromosome"/>
</dbReference>
<evidence type="ECO:0000313" key="6">
    <source>
        <dbReference type="Proteomes" id="UP000594195"/>
    </source>
</evidence>
<dbReference type="GO" id="GO:0003735">
    <property type="term" value="F:structural constituent of ribosome"/>
    <property type="evidence" value="ECO:0007669"/>
    <property type="project" value="InterPro"/>
</dbReference>
<evidence type="ECO:0000256" key="4">
    <source>
        <dbReference type="SAM" id="MobiDB-lite"/>
    </source>
</evidence>
<dbReference type="SUPFAM" id="SSF54565">
    <property type="entry name" value="Ribosomal protein S16"/>
    <property type="match status" value="1"/>
</dbReference>
<proteinExistence type="inferred from homology"/>